<proteinExistence type="predicted"/>
<accession>A0A563VMA4</accession>
<feature type="domain" description="LytR/CpsA/Psr regulator C-terminal" evidence="2">
    <location>
        <begin position="146"/>
        <end position="236"/>
    </location>
</feature>
<keyword evidence="1" id="KW-1133">Transmembrane helix</keyword>
<evidence type="ECO:0000256" key="1">
    <source>
        <dbReference type="SAM" id="Phobius"/>
    </source>
</evidence>
<dbReference type="Pfam" id="PF13399">
    <property type="entry name" value="LytR_C"/>
    <property type="match status" value="1"/>
</dbReference>
<protein>
    <recommendedName>
        <fullName evidence="2">LytR/CpsA/Psr regulator C-terminal domain-containing protein</fullName>
    </recommendedName>
</protein>
<sequence length="251" mass="28586">MNYKLSNKTDSRYILLSSFHRGLFWGIIFTWTAAISVAFGASVTKVVYLDRKEVIGERNHQVSNSYQSSSSLNNTVVEQDEFYITPLSLDNLVSKPTEFSFMIGNNSWLFSDYQLADRTFLKGGITSIKFFSAFDSLAFPDRNFKEIKIIIQNTTNDPELAKQVYAYLQEREFRNIAIAKSKPLNISRTIIISHSQDVEAANYLKTTLNLGILDLADNRSFDGNVTSQLTIHLGEDAKSFATNQNFIYYEE</sequence>
<dbReference type="RefSeq" id="WP_144870543.1">
    <property type="nucleotide sequence ID" value="NZ_LR213904.1"/>
</dbReference>
<dbReference type="OrthoDB" id="581013at2"/>
<name>A0A563VMA4_9CYAN</name>
<feature type="transmembrane region" description="Helical" evidence="1">
    <location>
        <begin position="23"/>
        <end position="48"/>
    </location>
</feature>
<evidence type="ECO:0000313" key="3">
    <source>
        <dbReference type="EMBL" id="VEP12551.1"/>
    </source>
</evidence>
<keyword evidence="1" id="KW-0812">Transmembrane</keyword>
<organism evidence="3 4">
    <name type="scientific">Hyella patelloides LEGE 07179</name>
    <dbReference type="NCBI Taxonomy" id="945734"/>
    <lineage>
        <taxon>Bacteria</taxon>
        <taxon>Bacillati</taxon>
        <taxon>Cyanobacteriota</taxon>
        <taxon>Cyanophyceae</taxon>
        <taxon>Pleurocapsales</taxon>
        <taxon>Hyellaceae</taxon>
        <taxon>Hyella</taxon>
    </lineage>
</organism>
<keyword evidence="4" id="KW-1185">Reference proteome</keyword>
<evidence type="ECO:0000313" key="4">
    <source>
        <dbReference type="Proteomes" id="UP000320055"/>
    </source>
</evidence>
<evidence type="ECO:0000259" key="2">
    <source>
        <dbReference type="Pfam" id="PF13399"/>
    </source>
</evidence>
<gene>
    <name evidence="3" type="ORF">H1P_1530003</name>
</gene>
<keyword evidence="1" id="KW-0472">Membrane</keyword>
<dbReference type="EMBL" id="CAACVJ010000061">
    <property type="protein sequence ID" value="VEP12551.1"/>
    <property type="molecule type" value="Genomic_DNA"/>
</dbReference>
<reference evidence="3 4" key="1">
    <citation type="submission" date="2019-01" db="EMBL/GenBank/DDBJ databases">
        <authorList>
            <person name="Brito A."/>
        </authorList>
    </citation>
    <scope>NUCLEOTIDE SEQUENCE [LARGE SCALE GENOMIC DNA]</scope>
    <source>
        <strain evidence="3">1</strain>
    </source>
</reference>
<dbReference type="Proteomes" id="UP000320055">
    <property type="component" value="Unassembled WGS sequence"/>
</dbReference>
<dbReference type="AlphaFoldDB" id="A0A563VMA4"/>
<dbReference type="InterPro" id="IPR027381">
    <property type="entry name" value="LytR/CpsA/Psr_C"/>
</dbReference>